<reference evidence="3" key="2">
    <citation type="submission" date="2022-01" db="EMBL/GenBank/DDBJ databases">
        <authorList>
            <person name="Yamashiro T."/>
            <person name="Shiraishi A."/>
            <person name="Satake H."/>
            <person name="Nakayama K."/>
        </authorList>
    </citation>
    <scope>NUCLEOTIDE SEQUENCE</scope>
</reference>
<keyword evidence="1" id="KW-0175">Coiled coil</keyword>
<name>A0ABQ5DYY2_9ASTR</name>
<keyword evidence="4" id="KW-1185">Reference proteome</keyword>
<evidence type="ECO:0000313" key="4">
    <source>
        <dbReference type="Proteomes" id="UP001151760"/>
    </source>
</evidence>
<proteinExistence type="predicted"/>
<dbReference type="Proteomes" id="UP001151760">
    <property type="component" value="Unassembled WGS sequence"/>
</dbReference>
<comment type="caution">
    <text evidence="3">The sequence shown here is derived from an EMBL/GenBank/DDBJ whole genome shotgun (WGS) entry which is preliminary data.</text>
</comment>
<sequence length="483" mass="55574">MLLAKQDEAGVTLTDEYNDFLIADATRMEEIKELSANICLMARIQPANIDSDAGPSYDYAFLSEVQKPSTSYVNPLFAKDNQEQKYLKQPKIINDTIGDDKIDSNIIFDEPNVDVNSGSVEYDNNVFEMTKGNNTTFFNEFIDAKSKARRLEKDLQTQFIRDRDIIGDLEQKQDNLQLSAVELKRQIVELQKTQTILKRKMSENEDKYHDTVLDLEAKAKDNENVVLKIGRSLKAMFMLGPKLMSFYDPNLKHGLGYENPYTIKKAISHNPKIYDASCFNDTKIHVNVRDTEDILDDATNKLSAKQKYFSSTFIPSENPSNARASTSPSETKPPLASMPSSNPMKLYLEKMENEFTTLFALLQTNSKREIIFYTTLEEIQLTKFCQQEVKPILHKLHLNFEIFQKRFSEDIKEMKDVFDSTESDLSATWKQNELLNDQLLEAKLKHEIECCLLLSHECVNNNVQDEIEKIQRDSIEIQEGMQK</sequence>
<feature type="region of interest" description="Disordered" evidence="2">
    <location>
        <begin position="313"/>
        <end position="340"/>
    </location>
</feature>
<gene>
    <name evidence="3" type="ORF">Tco_0941919</name>
</gene>
<dbReference type="EMBL" id="BQNB010015613">
    <property type="protein sequence ID" value="GJT42054.1"/>
    <property type="molecule type" value="Genomic_DNA"/>
</dbReference>
<evidence type="ECO:0000256" key="2">
    <source>
        <dbReference type="SAM" id="MobiDB-lite"/>
    </source>
</evidence>
<evidence type="ECO:0000313" key="3">
    <source>
        <dbReference type="EMBL" id="GJT42054.1"/>
    </source>
</evidence>
<evidence type="ECO:0000256" key="1">
    <source>
        <dbReference type="SAM" id="Coils"/>
    </source>
</evidence>
<accession>A0ABQ5DYY2</accession>
<organism evidence="3 4">
    <name type="scientific">Tanacetum coccineum</name>
    <dbReference type="NCBI Taxonomy" id="301880"/>
    <lineage>
        <taxon>Eukaryota</taxon>
        <taxon>Viridiplantae</taxon>
        <taxon>Streptophyta</taxon>
        <taxon>Embryophyta</taxon>
        <taxon>Tracheophyta</taxon>
        <taxon>Spermatophyta</taxon>
        <taxon>Magnoliopsida</taxon>
        <taxon>eudicotyledons</taxon>
        <taxon>Gunneridae</taxon>
        <taxon>Pentapetalae</taxon>
        <taxon>asterids</taxon>
        <taxon>campanulids</taxon>
        <taxon>Asterales</taxon>
        <taxon>Asteraceae</taxon>
        <taxon>Asteroideae</taxon>
        <taxon>Anthemideae</taxon>
        <taxon>Anthemidinae</taxon>
        <taxon>Tanacetum</taxon>
    </lineage>
</organism>
<reference evidence="3" key="1">
    <citation type="journal article" date="2022" name="Int. J. Mol. Sci.">
        <title>Draft Genome of Tanacetum Coccineum: Genomic Comparison of Closely Related Tanacetum-Family Plants.</title>
        <authorList>
            <person name="Yamashiro T."/>
            <person name="Shiraishi A."/>
            <person name="Nakayama K."/>
            <person name="Satake H."/>
        </authorList>
    </citation>
    <scope>NUCLEOTIDE SEQUENCE</scope>
</reference>
<feature type="compositionally biased region" description="Polar residues" evidence="2">
    <location>
        <begin position="313"/>
        <end position="330"/>
    </location>
</feature>
<protein>
    <submittedName>
        <fullName evidence="3">Uncharacterized protein</fullName>
    </submittedName>
</protein>
<feature type="coiled-coil region" evidence="1">
    <location>
        <begin position="166"/>
        <end position="200"/>
    </location>
</feature>